<dbReference type="STRING" id="1432307.W9CK27"/>
<dbReference type="HOGENOM" id="CLU_601519_0_0_1"/>
<accession>W9CK27</accession>
<name>W9CK27_SCLBF</name>
<dbReference type="EMBL" id="AYSA01000146">
    <property type="protein sequence ID" value="ESZ96221.1"/>
    <property type="molecule type" value="Genomic_DNA"/>
</dbReference>
<dbReference type="AlphaFoldDB" id="W9CK27"/>
<dbReference type="SMART" id="SM00256">
    <property type="entry name" value="FBOX"/>
    <property type="match status" value="1"/>
</dbReference>
<evidence type="ECO:0000313" key="2">
    <source>
        <dbReference type="EMBL" id="ESZ96221.1"/>
    </source>
</evidence>
<sequence>MESNSLSQVLDGMKLEDGTPNLNLRAAAIKQLLNSSTLNFGERRILKAHFDGIDFRHDIVANFPVELVTDMMEYLDLEDFMTMRCVSSKWRRQLSNPKIYRKPHFNVWSLVEEADPIVIHLECPYSILFSHNRQFVFGHNHTSRPTRDVHVWINGHIQKLAEPEFDVPDALNGSWVMRLCGFIFHPTEENHYFVFYQPVGVAPTNTSRIIVQEHIAGLLYKTWHQDLTSSGIPSDIPIFEARLIDEDGLVTLLCEIKTPALFTSPSSHEIFKNPLSGEPQLKFTTFNIITKEFGELANHAWVFAMIPRSLRPRLFWRGQVIMMYWECELSSLDPRTERYTKISMPNAQNPYALVSASVCNPYPAWGTFDYVGGARLASDKHRAAAGFRLPFLGDEEEHSVLGDIWGDDDFIIWSNRDGFCVWNFDPTVNLPTIDADDRLLTQAHREERVCKAVLA</sequence>
<evidence type="ECO:0000313" key="3">
    <source>
        <dbReference type="Proteomes" id="UP000019487"/>
    </source>
</evidence>
<gene>
    <name evidence="2" type="ORF">SBOR_3379</name>
</gene>
<dbReference type="Pfam" id="PF00646">
    <property type="entry name" value="F-box"/>
    <property type="match status" value="1"/>
</dbReference>
<reference evidence="2 3" key="1">
    <citation type="journal article" date="2014" name="Genome Announc.">
        <title>Draft genome sequence of Sclerotinia borealis, a psychrophilic plant pathogenic fungus.</title>
        <authorList>
            <person name="Mardanov A.V."/>
            <person name="Beletsky A.V."/>
            <person name="Kadnikov V.V."/>
            <person name="Ignatov A.N."/>
            <person name="Ravin N.V."/>
        </authorList>
    </citation>
    <scope>NUCLEOTIDE SEQUENCE [LARGE SCALE GENOMIC DNA]</scope>
    <source>
        <strain evidence="3">F-4157</strain>
    </source>
</reference>
<dbReference type="Proteomes" id="UP000019487">
    <property type="component" value="Unassembled WGS sequence"/>
</dbReference>
<keyword evidence="3" id="KW-1185">Reference proteome</keyword>
<feature type="domain" description="F-box" evidence="1">
    <location>
        <begin position="57"/>
        <end position="103"/>
    </location>
</feature>
<dbReference type="PROSITE" id="PS50181">
    <property type="entry name" value="FBOX"/>
    <property type="match status" value="1"/>
</dbReference>
<dbReference type="InterPro" id="IPR036047">
    <property type="entry name" value="F-box-like_dom_sf"/>
</dbReference>
<comment type="caution">
    <text evidence="2">The sequence shown here is derived from an EMBL/GenBank/DDBJ whole genome shotgun (WGS) entry which is preliminary data.</text>
</comment>
<dbReference type="InterPro" id="IPR001810">
    <property type="entry name" value="F-box_dom"/>
</dbReference>
<dbReference type="OrthoDB" id="5295250at2759"/>
<dbReference type="Gene3D" id="1.20.1280.50">
    <property type="match status" value="1"/>
</dbReference>
<proteinExistence type="predicted"/>
<organism evidence="2 3">
    <name type="scientific">Sclerotinia borealis (strain F-4128)</name>
    <dbReference type="NCBI Taxonomy" id="1432307"/>
    <lineage>
        <taxon>Eukaryota</taxon>
        <taxon>Fungi</taxon>
        <taxon>Dikarya</taxon>
        <taxon>Ascomycota</taxon>
        <taxon>Pezizomycotina</taxon>
        <taxon>Leotiomycetes</taxon>
        <taxon>Helotiales</taxon>
        <taxon>Sclerotiniaceae</taxon>
        <taxon>Sclerotinia</taxon>
    </lineage>
</organism>
<evidence type="ECO:0000259" key="1">
    <source>
        <dbReference type="PROSITE" id="PS50181"/>
    </source>
</evidence>
<dbReference type="SUPFAM" id="SSF81383">
    <property type="entry name" value="F-box domain"/>
    <property type="match status" value="1"/>
</dbReference>
<protein>
    <recommendedName>
        <fullName evidence="1">F-box domain-containing protein</fullName>
    </recommendedName>
</protein>